<evidence type="ECO:0000256" key="10">
    <source>
        <dbReference type="ARBA" id="ARBA00023254"/>
    </source>
</evidence>
<dbReference type="InterPro" id="IPR039259">
    <property type="entry name" value="Protein_maelstrom"/>
</dbReference>
<dbReference type="GO" id="GO:0005634">
    <property type="term" value="C:nucleus"/>
    <property type="evidence" value="ECO:0007669"/>
    <property type="project" value="UniProtKB-SubCell"/>
</dbReference>
<feature type="domain" description="HMG box" evidence="14">
    <location>
        <begin position="7"/>
        <end position="62"/>
    </location>
</feature>
<keyword evidence="8" id="KW-0943">RNA-mediated gene silencing</keyword>
<reference evidence="15" key="1">
    <citation type="submission" date="2013-07" db="EMBL/GenBank/DDBJ databases">
        <title>Midgut Transcriptome Profiling of Anoplphora glabripennis, a Lignocellulose Degrading, Wood-Boring Cerambycid.</title>
        <authorList>
            <person name="Scully E.D."/>
            <person name="Hoover K."/>
            <person name="Carlson J.E."/>
            <person name="Tien M."/>
            <person name="Geib S.M."/>
        </authorList>
    </citation>
    <scope>NUCLEOTIDE SEQUENCE</scope>
</reference>
<gene>
    <name evidence="15" type="primary">MAEL</name>
</gene>
<evidence type="ECO:0000259" key="14">
    <source>
        <dbReference type="PROSITE" id="PS50118"/>
    </source>
</evidence>
<dbReference type="GO" id="GO:0043186">
    <property type="term" value="C:P granule"/>
    <property type="evidence" value="ECO:0007669"/>
    <property type="project" value="TreeGrafter"/>
</dbReference>
<evidence type="ECO:0000256" key="4">
    <source>
        <dbReference type="ARBA" id="ARBA00022473"/>
    </source>
</evidence>
<dbReference type="GO" id="GO:0060964">
    <property type="term" value="P:regulation of miRNA-mediated gene silencing"/>
    <property type="evidence" value="ECO:0007669"/>
    <property type="project" value="InterPro"/>
</dbReference>
<evidence type="ECO:0000256" key="6">
    <source>
        <dbReference type="ARBA" id="ARBA00022782"/>
    </source>
</evidence>
<dbReference type="GO" id="GO:0045892">
    <property type="term" value="P:negative regulation of DNA-templated transcription"/>
    <property type="evidence" value="ECO:0007669"/>
    <property type="project" value="TreeGrafter"/>
</dbReference>
<comment type="similarity">
    <text evidence="3">Belongs to the maelstrom family.</text>
</comment>
<evidence type="ECO:0000256" key="7">
    <source>
        <dbReference type="ARBA" id="ARBA00023125"/>
    </source>
</evidence>
<evidence type="ECO:0000256" key="11">
    <source>
        <dbReference type="PROSITE-ProRule" id="PRU00267"/>
    </source>
</evidence>
<feature type="compositionally biased region" description="Polar residues" evidence="13">
    <location>
        <begin position="464"/>
        <end position="476"/>
    </location>
</feature>
<evidence type="ECO:0000256" key="3">
    <source>
        <dbReference type="ARBA" id="ARBA00007057"/>
    </source>
</evidence>
<keyword evidence="6" id="KW-0221">Differentiation</keyword>
<keyword evidence="10" id="KW-0469">Meiosis</keyword>
<sequence length="512" mass="57828">MPPKKQKQTPRNGFFYFMLEFKERQGRNYRSMREVADAAGPHWSKMSKEQRKPYDERALYEKNNLKPGKYTSDGLDIEEVNQMERQAKEKNEEMKNKITEEIKLSAKNGRIQDKMFFLIHINSFCYCASEKRYYPAEIGIAAFNLVDGVLPENVFHSLIKPGLLPLGYASEALSLSNETHQIAPPMADEVDNNVEDVFFTMKLFLQGKMQGSRRMPVLYCHERYMKMVQEILDTWCDDYQEQVFFDVYDLQYMFRVLKNTVAGDNVWNSDTFGNREIEKDVYAYAKGISCEYHDQTNVPIYCSRSIAVRYAYTICDNCCPDLHIPFIPGCHVPHTASVASSRPSSAASGRSSRSSRSRDYTSTIRDDDSESVISVSSKSEWDNQSVSSEVSTINDEDDFPSLGGRGKKNNMSSGGPWRFTPNDSSSVYSQSSTKSYAGATGTAGLSRRPSDMPSSVMDRMDKLSISTPSTNASFSVGQGGVARDFDKGDDFPALGRARTIGARGRGVRRPNW</sequence>
<dbReference type="GO" id="GO:0007140">
    <property type="term" value="P:male meiotic nuclear division"/>
    <property type="evidence" value="ECO:0007669"/>
    <property type="project" value="TreeGrafter"/>
</dbReference>
<accession>V5GTW6</accession>
<dbReference type="Pfam" id="PF13017">
    <property type="entry name" value="Maelstrom"/>
    <property type="match status" value="1"/>
</dbReference>
<dbReference type="InterPro" id="IPR009071">
    <property type="entry name" value="HMG_box_dom"/>
</dbReference>
<dbReference type="GO" id="GO:0034587">
    <property type="term" value="P:piRNA processing"/>
    <property type="evidence" value="ECO:0007669"/>
    <property type="project" value="TreeGrafter"/>
</dbReference>
<keyword evidence="9 11" id="KW-0539">Nucleus</keyword>
<feature type="DNA-binding region" description="HMG box" evidence="11">
    <location>
        <begin position="7"/>
        <end position="62"/>
    </location>
</feature>
<evidence type="ECO:0000256" key="8">
    <source>
        <dbReference type="ARBA" id="ARBA00023158"/>
    </source>
</evidence>
<dbReference type="GO" id="GO:0007283">
    <property type="term" value="P:spermatogenesis"/>
    <property type="evidence" value="ECO:0007669"/>
    <property type="project" value="TreeGrafter"/>
</dbReference>
<protein>
    <submittedName>
        <fullName evidence="15">Protein maelstrom</fullName>
    </submittedName>
</protein>
<dbReference type="EMBL" id="GALX01003384">
    <property type="protein sequence ID" value="JAB65082.1"/>
    <property type="molecule type" value="Transcribed_RNA"/>
</dbReference>
<evidence type="ECO:0000256" key="5">
    <source>
        <dbReference type="ARBA" id="ARBA00022490"/>
    </source>
</evidence>
<organism evidence="15">
    <name type="scientific">Anoplophora glabripennis</name>
    <name type="common">Asian longhorn beetle</name>
    <name type="synonym">Anoplophora nobilis</name>
    <dbReference type="NCBI Taxonomy" id="217634"/>
    <lineage>
        <taxon>Eukaryota</taxon>
        <taxon>Metazoa</taxon>
        <taxon>Ecdysozoa</taxon>
        <taxon>Arthropoda</taxon>
        <taxon>Hexapoda</taxon>
        <taxon>Insecta</taxon>
        <taxon>Pterygota</taxon>
        <taxon>Neoptera</taxon>
        <taxon>Endopterygota</taxon>
        <taxon>Coleoptera</taxon>
        <taxon>Polyphaga</taxon>
        <taxon>Cucujiformia</taxon>
        <taxon>Chrysomeloidea</taxon>
        <taxon>Cerambycidae</taxon>
        <taxon>Lamiinae</taxon>
        <taxon>Lamiini</taxon>
        <taxon>Anoplophora</taxon>
    </lineage>
</organism>
<dbReference type="OrthoDB" id="24555at2759"/>
<feature type="coiled-coil region" evidence="12">
    <location>
        <begin position="77"/>
        <end position="104"/>
    </location>
</feature>
<feature type="compositionally biased region" description="Polar residues" evidence="13">
    <location>
        <begin position="383"/>
        <end position="393"/>
    </location>
</feature>
<keyword evidence="7 11" id="KW-0238">DNA-binding</keyword>
<feature type="compositionally biased region" description="Low complexity" evidence="13">
    <location>
        <begin position="424"/>
        <end position="435"/>
    </location>
</feature>
<dbReference type="KEGG" id="agb:108917488"/>
<dbReference type="GO" id="GO:0043565">
    <property type="term" value="F:sequence-specific DNA binding"/>
    <property type="evidence" value="ECO:0007669"/>
    <property type="project" value="TreeGrafter"/>
</dbReference>
<evidence type="ECO:0000313" key="15">
    <source>
        <dbReference type="EMBL" id="JAB65082.1"/>
    </source>
</evidence>
<dbReference type="Gene3D" id="1.10.30.10">
    <property type="entry name" value="High mobility group box domain"/>
    <property type="match status" value="1"/>
</dbReference>
<dbReference type="CTD" id="84944"/>
<feature type="compositionally biased region" description="Low complexity" evidence="13">
    <location>
        <begin position="337"/>
        <end position="354"/>
    </location>
</feature>
<dbReference type="GO" id="GO:0030154">
    <property type="term" value="P:cell differentiation"/>
    <property type="evidence" value="ECO:0007669"/>
    <property type="project" value="UniProtKB-KW"/>
</dbReference>
<name>V5GTW6_ANOGL</name>
<dbReference type="InterPro" id="IPR036910">
    <property type="entry name" value="HMG_box_dom_sf"/>
</dbReference>
<feature type="region of interest" description="Disordered" evidence="13">
    <location>
        <begin position="337"/>
        <end position="494"/>
    </location>
</feature>
<dbReference type="Pfam" id="PF09011">
    <property type="entry name" value="HMG_box_2"/>
    <property type="match status" value="1"/>
</dbReference>
<evidence type="ECO:0000256" key="12">
    <source>
        <dbReference type="SAM" id="Coils"/>
    </source>
</evidence>
<dbReference type="PANTHER" id="PTHR21358">
    <property type="entry name" value="PROTEIN MAELSTROM HOMOLOG"/>
    <property type="match status" value="1"/>
</dbReference>
<dbReference type="GeneID" id="108917488"/>
<dbReference type="InterPro" id="IPR024970">
    <property type="entry name" value="Maelstrom"/>
</dbReference>
<keyword evidence="12" id="KW-0175">Coiled coil</keyword>
<keyword evidence="5" id="KW-0963">Cytoplasm</keyword>
<dbReference type="PANTHER" id="PTHR21358:SF4">
    <property type="entry name" value="PROTEIN MAELSTROM HOMOLOG"/>
    <property type="match status" value="1"/>
</dbReference>
<keyword evidence="4" id="KW-0217">Developmental protein</keyword>
<dbReference type="AlphaFoldDB" id="V5GTW6"/>
<evidence type="ECO:0000256" key="1">
    <source>
        <dbReference type="ARBA" id="ARBA00004123"/>
    </source>
</evidence>
<evidence type="ECO:0000256" key="13">
    <source>
        <dbReference type="SAM" id="MobiDB-lite"/>
    </source>
</evidence>
<dbReference type="CDD" id="cd21992">
    <property type="entry name" value="HMG-box_MAEL"/>
    <property type="match status" value="1"/>
</dbReference>
<dbReference type="PROSITE" id="PS50118">
    <property type="entry name" value="HMG_BOX_2"/>
    <property type="match status" value="1"/>
</dbReference>
<proteinExistence type="inferred from homology"/>
<evidence type="ECO:0000256" key="9">
    <source>
        <dbReference type="ARBA" id="ARBA00023242"/>
    </source>
</evidence>
<dbReference type="SUPFAM" id="SSF47095">
    <property type="entry name" value="HMG-box"/>
    <property type="match status" value="1"/>
</dbReference>
<comment type="subcellular location">
    <subcellularLocation>
        <location evidence="2">Cytoplasm</location>
    </subcellularLocation>
    <subcellularLocation>
        <location evidence="1">Nucleus</location>
    </subcellularLocation>
</comment>
<evidence type="ECO:0000256" key="2">
    <source>
        <dbReference type="ARBA" id="ARBA00004496"/>
    </source>
</evidence>